<dbReference type="AlphaFoldDB" id="A0A366H4D5"/>
<accession>A0A366H4D5</accession>
<name>A0A366H4D5_9BACT</name>
<comment type="caution">
    <text evidence="1">The sequence shown here is derived from an EMBL/GenBank/DDBJ whole genome shotgun (WGS) entry which is preliminary data.</text>
</comment>
<keyword evidence="2" id="KW-1185">Reference proteome</keyword>
<dbReference type="RefSeq" id="WP_113961659.1">
    <property type="nucleotide sequence ID" value="NZ_QNRR01000015.1"/>
</dbReference>
<gene>
    <name evidence="1" type="ORF">DES53_11514</name>
</gene>
<organism evidence="1 2">
    <name type="scientific">Roseimicrobium gellanilyticum</name>
    <dbReference type="NCBI Taxonomy" id="748857"/>
    <lineage>
        <taxon>Bacteria</taxon>
        <taxon>Pseudomonadati</taxon>
        <taxon>Verrucomicrobiota</taxon>
        <taxon>Verrucomicrobiia</taxon>
        <taxon>Verrucomicrobiales</taxon>
        <taxon>Verrucomicrobiaceae</taxon>
        <taxon>Roseimicrobium</taxon>
    </lineage>
</organism>
<dbReference type="Proteomes" id="UP000253426">
    <property type="component" value="Unassembled WGS sequence"/>
</dbReference>
<proteinExistence type="predicted"/>
<dbReference type="EMBL" id="QNRR01000015">
    <property type="protein sequence ID" value="RBP36873.1"/>
    <property type="molecule type" value="Genomic_DNA"/>
</dbReference>
<evidence type="ECO:0000313" key="1">
    <source>
        <dbReference type="EMBL" id="RBP36873.1"/>
    </source>
</evidence>
<reference evidence="1 2" key="1">
    <citation type="submission" date="2018-06" db="EMBL/GenBank/DDBJ databases">
        <title>Genomic Encyclopedia of Type Strains, Phase IV (KMG-IV): sequencing the most valuable type-strain genomes for metagenomic binning, comparative biology and taxonomic classification.</title>
        <authorList>
            <person name="Goeker M."/>
        </authorList>
    </citation>
    <scope>NUCLEOTIDE SEQUENCE [LARGE SCALE GENOMIC DNA]</scope>
    <source>
        <strain evidence="1 2">DSM 25532</strain>
    </source>
</reference>
<sequence>MRFFRVVLKVAGPVFIEADRYEQGENLLLYRDEEIFAHYSGDLVEEIAEVDRLPEMTSFFSSEAQGD</sequence>
<protein>
    <submittedName>
        <fullName evidence="1">Uncharacterized protein</fullName>
    </submittedName>
</protein>
<evidence type="ECO:0000313" key="2">
    <source>
        <dbReference type="Proteomes" id="UP000253426"/>
    </source>
</evidence>